<dbReference type="AlphaFoldDB" id="A0A4Y3VUR1"/>
<evidence type="ECO:0000313" key="3">
    <source>
        <dbReference type="Proteomes" id="UP000317881"/>
    </source>
</evidence>
<comment type="caution">
    <text evidence="2">The sequence shown here is derived from an EMBL/GenBank/DDBJ whole genome shotgun (WGS) entry which is preliminary data.</text>
</comment>
<dbReference type="PANTHER" id="PTHR37315:SF1">
    <property type="entry name" value="UPF0311 PROTEIN BLR7842"/>
    <property type="match status" value="1"/>
</dbReference>
<gene>
    <name evidence="2" type="ORF">SSP24_82620</name>
</gene>
<accession>A0A4Y3VUR1</accession>
<protein>
    <recommendedName>
        <fullName evidence="1">UPF0311 protein SSP24_82620</fullName>
    </recommendedName>
</protein>
<dbReference type="RefSeq" id="WP_141316264.1">
    <property type="nucleotide sequence ID" value="NZ_BJND01000125.1"/>
</dbReference>
<dbReference type="PANTHER" id="PTHR37315">
    <property type="entry name" value="UPF0311 PROTEIN BLR7842"/>
    <property type="match status" value="1"/>
</dbReference>
<sequence length="164" mass="18041">MTADPRVKDVGEIRTAHLFDMVVELNPRLPIGSGPFGRRVLFGAAGGTFNGPKLRGDVLPGGGDWALFAPDGAMTLDVRLTLRTHDGALLHMTYGGRWVTPPEVREALADPDERYRIDPAHYYFRTNPLFETGAEPYAWLNDTVCVGSGYFVEGGIAYKVFQIL</sequence>
<evidence type="ECO:0000313" key="2">
    <source>
        <dbReference type="EMBL" id="GEC10607.1"/>
    </source>
</evidence>
<dbReference type="HAMAP" id="MF_00775">
    <property type="entry name" value="UPF0311"/>
    <property type="match status" value="1"/>
</dbReference>
<dbReference type="OrthoDB" id="3368702at2"/>
<dbReference type="InterPro" id="IPR020915">
    <property type="entry name" value="UPF0311"/>
</dbReference>
<keyword evidence="3" id="KW-1185">Reference proteome</keyword>
<name>A0A4Y3VUR1_9ACTN</name>
<proteinExistence type="inferred from homology"/>
<reference evidence="2 3" key="1">
    <citation type="submission" date="2019-06" db="EMBL/GenBank/DDBJ databases">
        <title>Whole genome shotgun sequence of Streptomyces spinoverrucosus NBRC 14228.</title>
        <authorList>
            <person name="Hosoyama A."/>
            <person name="Uohara A."/>
            <person name="Ohji S."/>
            <person name="Ichikawa N."/>
        </authorList>
    </citation>
    <scope>NUCLEOTIDE SEQUENCE [LARGE SCALE GENOMIC DNA]</scope>
    <source>
        <strain evidence="2 3">NBRC 14228</strain>
    </source>
</reference>
<comment type="similarity">
    <text evidence="1">Belongs to the UPF0311 family.</text>
</comment>
<evidence type="ECO:0000256" key="1">
    <source>
        <dbReference type="HAMAP-Rule" id="MF_00775"/>
    </source>
</evidence>
<dbReference type="Gene3D" id="2.40.160.20">
    <property type="match status" value="1"/>
</dbReference>
<dbReference type="Pfam" id="PF11578">
    <property type="entry name" value="DUF3237"/>
    <property type="match status" value="1"/>
</dbReference>
<dbReference type="EMBL" id="BJND01000125">
    <property type="protein sequence ID" value="GEC10607.1"/>
    <property type="molecule type" value="Genomic_DNA"/>
</dbReference>
<organism evidence="2 3">
    <name type="scientific">Streptomyces spinoverrucosus</name>
    <dbReference type="NCBI Taxonomy" id="284043"/>
    <lineage>
        <taxon>Bacteria</taxon>
        <taxon>Bacillati</taxon>
        <taxon>Actinomycetota</taxon>
        <taxon>Actinomycetes</taxon>
        <taxon>Kitasatosporales</taxon>
        <taxon>Streptomycetaceae</taxon>
        <taxon>Streptomyces</taxon>
    </lineage>
</organism>
<dbReference type="Proteomes" id="UP000317881">
    <property type="component" value="Unassembled WGS sequence"/>
</dbReference>